<accession>A0A4R4P845</accession>
<sequence length="432" mass="47563">MPWFRLLLVLGFLVLPATPAAAADSVAAVRARLETIAGLRIESGRLMNGRPFFVLWYSQPTDHHAQSGERFEQRITLWHRGFDRPMVLATSGYGGAVGAYAAEPTSLVSGNQLDIEQRFFEKSTPASKDWTKLDIWQAATDHHRIVQAFKTLYGGKWLSTGASKGGMTSVYHRRFYPADVDATIAYVAPQDTVNEDDVYVDFVQQAGTDPACNEALRMMQRNALYHRQAMVAKVAALGDKYDLGYGSADRVLEAAVLETPFQFWQYRTQANCAQVPGRTATPQQLFTFIDGIVGWSTYADDGIAPYLAYYYQSVAQLNWPDGVTGTTWLKGLLHYPEASSAKATVPDAIEPKHDPRAMLDVDNWMKTAAERILFVYGENDPWSAEPFIGGPGTKDCHWYVVPGGNHGANLAGLPAAERAAATAVVKGWVSAQ</sequence>
<evidence type="ECO:0000313" key="6">
    <source>
        <dbReference type="Proteomes" id="UP000295075"/>
    </source>
</evidence>
<name>A0A4R4P845_9ACTN</name>
<protein>
    <submittedName>
        <fullName evidence="5">Peptidase S37</fullName>
    </submittedName>
</protein>
<dbReference type="Pfam" id="PF05576">
    <property type="entry name" value="Peptidase_S37"/>
    <property type="match status" value="1"/>
</dbReference>
<dbReference type="GO" id="GO:0006508">
    <property type="term" value="P:proteolysis"/>
    <property type="evidence" value="ECO:0007669"/>
    <property type="project" value="UniProtKB-KW"/>
</dbReference>
<dbReference type="SUPFAM" id="SSF53474">
    <property type="entry name" value="alpha/beta-Hydrolases"/>
    <property type="match status" value="1"/>
</dbReference>
<dbReference type="EMBL" id="SMKA01000312">
    <property type="protein sequence ID" value="TDC16352.1"/>
    <property type="molecule type" value="Genomic_DNA"/>
</dbReference>
<dbReference type="Gene3D" id="3.40.50.1820">
    <property type="entry name" value="alpha/beta hydrolase"/>
    <property type="match status" value="1"/>
</dbReference>
<comment type="caution">
    <text evidence="5">The sequence shown here is derived from an EMBL/GenBank/DDBJ whole genome shotgun (WGS) entry which is preliminary data.</text>
</comment>
<dbReference type="InterPro" id="IPR029058">
    <property type="entry name" value="AB_hydrolase_fold"/>
</dbReference>
<keyword evidence="1" id="KW-0645">Protease</keyword>
<dbReference type="PANTHER" id="PTHR11010">
    <property type="entry name" value="PROTEASE S28 PRO-X CARBOXYPEPTIDASE-RELATED"/>
    <property type="match status" value="1"/>
</dbReference>
<evidence type="ECO:0000313" key="5">
    <source>
        <dbReference type="EMBL" id="TDC16352.1"/>
    </source>
</evidence>
<feature type="chain" id="PRO_5020533848" evidence="4">
    <location>
        <begin position="23"/>
        <end position="432"/>
    </location>
</feature>
<evidence type="ECO:0000256" key="1">
    <source>
        <dbReference type="ARBA" id="ARBA00022670"/>
    </source>
</evidence>
<dbReference type="AlphaFoldDB" id="A0A4R4P845"/>
<keyword evidence="2 4" id="KW-0732">Signal</keyword>
<evidence type="ECO:0000256" key="3">
    <source>
        <dbReference type="ARBA" id="ARBA00022801"/>
    </source>
</evidence>
<gene>
    <name evidence="5" type="ORF">E1261_39075</name>
</gene>
<evidence type="ECO:0000256" key="2">
    <source>
        <dbReference type="ARBA" id="ARBA00022729"/>
    </source>
</evidence>
<dbReference type="RefSeq" id="WP_132414799.1">
    <property type="nucleotide sequence ID" value="NZ_SMKA01000312.1"/>
</dbReference>
<proteinExistence type="predicted"/>
<reference evidence="5 6" key="1">
    <citation type="submission" date="2019-03" db="EMBL/GenBank/DDBJ databases">
        <title>Draft genome sequences of novel Actinobacteria.</title>
        <authorList>
            <person name="Sahin N."/>
            <person name="Ay H."/>
            <person name="Saygin H."/>
        </authorList>
    </citation>
    <scope>NUCLEOTIDE SEQUENCE [LARGE SCALE GENOMIC DNA]</scope>
    <source>
        <strain evidence="5 6">JCM 30547</strain>
    </source>
</reference>
<dbReference type="OrthoDB" id="3979391at2"/>
<feature type="signal peptide" evidence="4">
    <location>
        <begin position="1"/>
        <end position="22"/>
    </location>
</feature>
<organism evidence="5 6">
    <name type="scientific">Kribbella albertanoniae</name>
    <dbReference type="NCBI Taxonomy" id="1266829"/>
    <lineage>
        <taxon>Bacteria</taxon>
        <taxon>Bacillati</taxon>
        <taxon>Actinomycetota</taxon>
        <taxon>Actinomycetes</taxon>
        <taxon>Propionibacteriales</taxon>
        <taxon>Kribbellaceae</taxon>
        <taxon>Kribbella</taxon>
    </lineage>
</organism>
<dbReference type="Proteomes" id="UP000295075">
    <property type="component" value="Unassembled WGS sequence"/>
</dbReference>
<dbReference type="GO" id="GO:0008239">
    <property type="term" value="F:dipeptidyl-peptidase activity"/>
    <property type="evidence" value="ECO:0007669"/>
    <property type="project" value="TreeGrafter"/>
</dbReference>
<evidence type="ECO:0000256" key="4">
    <source>
        <dbReference type="SAM" id="SignalP"/>
    </source>
</evidence>
<dbReference type="PANTHER" id="PTHR11010:SF38">
    <property type="entry name" value="LYSOSOMAL PRO-X CARBOXYPEPTIDASE"/>
    <property type="match status" value="1"/>
</dbReference>
<dbReference type="InterPro" id="IPR008761">
    <property type="entry name" value="Peptidase_S37"/>
</dbReference>
<keyword evidence="6" id="KW-1185">Reference proteome</keyword>
<keyword evidence="3" id="KW-0378">Hydrolase</keyword>